<evidence type="ECO:0000256" key="3">
    <source>
        <dbReference type="ARBA" id="ARBA00022692"/>
    </source>
</evidence>
<sequence length="592" mass="65150">MSFEMVFVLIMILAMLGGLLLEVARPDMVVFSVLIVLLMLDIISVDEALRGFSNEGMLTIALLFIIAGAIQKSGLVDRLMRMWVRNSNTVRGSMIRFFIPSSIFSGFLNNTPIVVTFTPLIKKWCEDYNIAPSKFLIPLSYATILGGTATLMGTSTNLVVHGMLLDYGFEGFTIFQLAVVGIPITIIGLIYIFTVGYKILPDQKGFKQQIKEESREYIAELLVGNDFPYINRSVQEAGLRELKGLYLIEIVRDNDRISPVRSTTIIQSGDRLIFAGLISTLADLQKTKGLYLETGTNLELDDLRNGVNQLVEVVVSHQSSLLSKTIRQSKFRSRFDAGIIAVHRNNERIRSKIGEIVLKPGDTLLLLAGSDFIEKFQQSNDFYVVSSLETPEPLNENPKKGWFSLGLLLIMIATVSTGLFSMFKAMALAVFLLLLTRVISPAEAKQHVQFNVLLLIASSFGVGVAMTKTGLAQWIADGLLTIGKPLGLIAILLLTYMLTNVFTELITNSAAAVLMVPIGLEMAEKLQLDPMGFAVIIAIAASASFITPIGYQTNLIVYGPGGYKFSDYIKVGTPLSILVMITTVIIVNIVWF</sequence>
<gene>
    <name evidence="9" type="ORF">GH754_01845</name>
</gene>
<feature type="transmembrane region" description="Helical" evidence="7">
    <location>
        <begin position="97"/>
        <end position="121"/>
    </location>
</feature>
<dbReference type="InterPro" id="IPR004680">
    <property type="entry name" value="Cit_transptr-like_dom"/>
</dbReference>
<evidence type="ECO:0000259" key="8">
    <source>
        <dbReference type="PROSITE" id="PS51202"/>
    </source>
</evidence>
<feature type="transmembrane region" description="Helical" evidence="7">
    <location>
        <begin position="6"/>
        <end position="21"/>
    </location>
</feature>
<proteinExistence type="predicted"/>
<dbReference type="GO" id="GO:0008324">
    <property type="term" value="F:monoatomic cation transmembrane transporter activity"/>
    <property type="evidence" value="ECO:0007669"/>
    <property type="project" value="InterPro"/>
</dbReference>
<dbReference type="PROSITE" id="PS51202">
    <property type="entry name" value="RCK_C"/>
    <property type="match status" value="2"/>
</dbReference>
<keyword evidence="6 7" id="KW-0472">Membrane</keyword>
<evidence type="ECO:0000313" key="10">
    <source>
        <dbReference type="Proteomes" id="UP000480185"/>
    </source>
</evidence>
<dbReference type="PANTHER" id="PTHR43652:SF2">
    <property type="entry name" value="BASIC AMINO ACID ANTIPORTER YFCC-RELATED"/>
    <property type="match status" value="1"/>
</dbReference>
<dbReference type="AlphaFoldDB" id="A0A6G1X2E4"/>
<feature type="domain" description="RCK C-terminal" evidence="8">
    <location>
        <begin position="206"/>
        <end position="290"/>
    </location>
</feature>
<keyword evidence="4" id="KW-0677">Repeat</keyword>
<dbReference type="Pfam" id="PF02080">
    <property type="entry name" value="TrkA_C"/>
    <property type="match status" value="2"/>
</dbReference>
<feature type="transmembrane region" description="Helical" evidence="7">
    <location>
        <begin position="447"/>
        <end position="466"/>
    </location>
</feature>
<keyword evidence="3 7" id="KW-0812">Transmembrane</keyword>
<evidence type="ECO:0000256" key="7">
    <source>
        <dbReference type="SAM" id="Phobius"/>
    </source>
</evidence>
<name>A0A6G1X2E4_9BACI</name>
<feature type="transmembrane region" description="Helical" evidence="7">
    <location>
        <begin position="28"/>
        <end position="45"/>
    </location>
</feature>
<reference evidence="9 10" key="1">
    <citation type="submission" date="2019-11" db="EMBL/GenBank/DDBJ databases">
        <authorList>
            <person name="Li J."/>
        </authorList>
    </citation>
    <scope>NUCLEOTIDE SEQUENCE [LARGE SCALE GENOMIC DNA]</scope>
    <source>
        <strain evidence="9 10">J4</strain>
    </source>
</reference>
<dbReference type="EMBL" id="WJNH01000001">
    <property type="protein sequence ID" value="MRG85066.1"/>
    <property type="molecule type" value="Genomic_DNA"/>
</dbReference>
<evidence type="ECO:0000256" key="1">
    <source>
        <dbReference type="ARBA" id="ARBA00004141"/>
    </source>
</evidence>
<accession>A0A6G1X2E4</accession>
<organism evidence="9 10">
    <name type="scientific">Salinibacillus xinjiangensis</name>
    <dbReference type="NCBI Taxonomy" id="1229268"/>
    <lineage>
        <taxon>Bacteria</taxon>
        <taxon>Bacillati</taxon>
        <taxon>Bacillota</taxon>
        <taxon>Bacilli</taxon>
        <taxon>Bacillales</taxon>
        <taxon>Bacillaceae</taxon>
        <taxon>Salinibacillus</taxon>
    </lineage>
</organism>
<dbReference type="SUPFAM" id="SSF116726">
    <property type="entry name" value="TrkA C-terminal domain-like"/>
    <property type="match status" value="2"/>
</dbReference>
<feature type="transmembrane region" description="Helical" evidence="7">
    <location>
        <begin position="486"/>
        <end position="519"/>
    </location>
</feature>
<feature type="domain" description="RCK C-terminal" evidence="8">
    <location>
        <begin position="298"/>
        <end position="382"/>
    </location>
</feature>
<dbReference type="Proteomes" id="UP000480185">
    <property type="component" value="Unassembled WGS sequence"/>
</dbReference>
<feature type="transmembrane region" description="Helical" evidence="7">
    <location>
        <begin position="531"/>
        <end position="551"/>
    </location>
</feature>
<dbReference type="FunFam" id="3.30.70.1450:FF:000009">
    <property type="entry name" value="SLC13 family permease"/>
    <property type="match status" value="1"/>
</dbReference>
<keyword evidence="2" id="KW-0813">Transport</keyword>
<comment type="caution">
    <text evidence="9">The sequence shown here is derived from an EMBL/GenBank/DDBJ whole genome shotgun (WGS) entry which is preliminary data.</text>
</comment>
<dbReference type="Pfam" id="PF03600">
    <property type="entry name" value="CitMHS"/>
    <property type="match status" value="1"/>
</dbReference>
<evidence type="ECO:0000256" key="5">
    <source>
        <dbReference type="ARBA" id="ARBA00022989"/>
    </source>
</evidence>
<dbReference type="Gene3D" id="3.30.70.1450">
    <property type="entry name" value="Regulator of K+ conductance, C-terminal domain"/>
    <property type="match status" value="2"/>
</dbReference>
<dbReference type="InterPro" id="IPR051679">
    <property type="entry name" value="DASS-Related_Transporters"/>
</dbReference>
<dbReference type="GO" id="GO:0005886">
    <property type="term" value="C:plasma membrane"/>
    <property type="evidence" value="ECO:0007669"/>
    <property type="project" value="TreeGrafter"/>
</dbReference>
<feature type="transmembrane region" description="Helical" evidence="7">
    <location>
        <begin position="402"/>
        <end position="435"/>
    </location>
</feature>
<evidence type="ECO:0000256" key="4">
    <source>
        <dbReference type="ARBA" id="ARBA00022737"/>
    </source>
</evidence>
<dbReference type="PROSITE" id="PS01271">
    <property type="entry name" value="NA_SULFATE"/>
    <property type="match status" value="1"/>
</dbReference>
<feature type="transmembrane region" description="Helical" evidence="7">
    <location>
        <begin position="172"/>
        <end position="193"/>
    </location>
</feature>
<dbReference type="InterPro" id="IPR031312">
    <property type="entry name" value="Na/sul_symport_CS"/>
</dbReference>
<dbReference type="InterPro" id="IPR036721">
    <property type="entry name" value="RCK_C_sf"/>
</dbReference>
<feature type="transmembrane region" description="Helical" evidence="7">
    <location>
        <begin position="57"/>
        <end position="76"/>
    </location>
</feature>
<dbReference type="RefSeq" id="WP_153727019.1">
    <property type="nucleotide sequence ID" value="NZ_WJNH01000001.1"/>
</dbReference>
<comment type="subcellular location">
    <subcellularLocation>
        <location evidence="1">Membrane</location>
        <topology evidence="1">Multi-pass membrane protein</topology>
    </subcellularLocation>
</comment>
<keyword evidence="10" id="KW-1185">Reference proteome</keyword>
<dbReference type="GO" id="GO:0006813">
    <property type="term" value="P:potassium ion transport"/>
    <property type="evidence" value="ECO:0007669"/>
    <property type="project" value="InterPro"/>
</dbReference>
<feature type="transmembrane region" description="Helical" evidence="7">
    <location>
        <begin position="571"/>
        <end position="591"/>
    </location>
</feature>
<dbReference type="InterPro" id="IPR006037">
    <property type="entry name" value="RCK_C"/>
</dbReference>
<evidence type="ECO:0000256" key="2">
    <source>
        <dbReference type="ARBA" id="ARBA00022448"/>
    </source>
</evidence>
<dbReference type="PANTHER" id="PTHR43652">
    <property type="entry name" value="BASIC AMINO ACID ANTIPORTER YFCC-RELATED"/>
    <property type="match status" value="1"/>
</dbReference>
<evidence type="ECO:0000256" key="6">
    <source>
        <dbReference type="ARBA" id="ARBA00023136"/>
    </source>
</evidence>
<protein>
    <submittedName>
        <fullName evidence="9">TRAP transporter large permease subunit</fullName>
    </submittedName>
</protein>
<keyword evidence="5 7" id="KW-1133">Transmembrane helix</keyword>
<evidence type="ECO:0000313" key="9">
    <source>
        <dbReference type="EMBL" id="MRG85066.1"/>
    </source>
</evidence>
<dbReference type="OrthoDB" id="9765532at2"/>
<feature type="transmembrane region" description="Helical" evidence="7">
    <location>
        <begin position="141"/>
        <end position="160"/>
    </location>
</feature>